<feature type="binding site" evidence="3">
    <location>
        <begin position="303"/>
        <end position="306"/>
    </location>
    <ligand>
        <name>substrate</name>
    </ligand>
</feature>
<proteinExistence type="inferred from homology"/>
<organism evidence="6 7">
    <name type="scientific">Cronartium quercuum f. sp. fusiforme G11</name>
    <dbReference type="NCBI Taxonomy" id="708437"/>
    <lineage>
        <taxon>Eukaryota</taxon>
        <taxon>Fungi</taxon>
        <taxon>Dikarya</taxon>
        <taxon>Basidiomycota</taxon>
        <taxon>Pucciniomycotina</taxon>
        <taxon>Pucciniomycetes</taxon>
        <taxon>Pucciniales</taxon>
        <taxon>Coleosporiaceae</taxon>
        <taxon>Cronartium</taxon>
    </lineage>
</organism>
<dbReference type="SUPFAM" id="SSF52799">
    <property type="entry name" value="(Phosphotyrosine protein) phosphatases II"/>
    <property type="match status" value="1"/>
</dbReference>
<feature type="domain" description="Myotubularin phosphatase" evidence="5">
    <location>
        <begin position="147"/>
        <end position="612"/>
    </location>
</feature>
<dbReference type="InterPro" id="IPR030564">
    <property type="entry name" value="Myotubularin"/>
</dbReference>
<dbReference type="InterPro" id="IPR016130">
    <property type="entry name" value="Tyr_Pase_AS"/>
</dbReference>
<accession>A0A9P6NIY8</accession>
<dbReference type="AlphaFoldDB" id="A0A9P6NIY8"/>
<evidence type="ECO:0000313" key="6">
    <source>
        <dbReference type="EMBL" id="KAG0144470.1"/>
    </source>
</evidence>
<reference evidence="6" key="1">
    <citation type="submission" date="2013-11" db="EMBL/GenBank/DDBJ databases">
        <title>Genome sequence of the fusiform rust pathogen reveals effectors for host alternation and coevolution with pine.</title>
        <authorList>
            <consortium name="DOE Joint Genome Institute"/>
            <person name="Smith K."/>
            <person name="Pendleton A."/>
            <person name="Kubisiak T."/>
            <person name="Anderson C."/>
            <person name="Salamov A."/>
            <person name="Aerts A."/>
            <person name="Riley R."/>
            <person name="Clum A."/>
            <person name="Lindquist E."/>
            <person name="Ence D."/>
            <person name="Campbell M."/>
            <person name="Kronenberg Z."/>
            <person name="Feau N."/>
            <person name="Dhillon B."/>
            <person name="Hamelin R."/>
            <person name="Burleigh J."/>
            <person name="Smith J."/>
            <person name="Yandell M."/>
            <person name="Nelson C."/>
            <person name="Grigoriev I."/>
            <person name="Davis J."/>
        </authorList>
    </citation>
    <scope>NUCLEOTIDE SEQUENCE</scope>
    <source>
        <strain evidence="6">G11</strain>
    </source>
</reference>
<dbReference type="GO" id="GO:0004438">
    <property type="term" value="F:phosphatidylinositol-3-phosphate phosphatase activity"/>
    <property type="evidence" value="ECO:0007669"/>
    <property type="project" value="TreeGrafter"/>
</dbReference>
<feature type="active site" description="Phosphocysteine intermediate" evidence="2">
    <location>
        <position position="391"/>
    </location>
</feature>
<sequence>MESIKISKVDQVRLERISHRFKNPTNLTLTGSLHLTTHHLIFKPNNNQSENNHNKTPTETLFDQTSNHEIWITHTLLSAIEHLPSNSQPTLLVRLITFITYTLTFDSSAILDDVWESLKSLVYNRKQGEKESTYAFINSKNIQNQMGWNIYDPVTEFQRLKAIGPNDSAWRLTNINHDFNFCSTYPTTLLVPAKISDTTLSYAVKYRSKGRLPIGTYVHWSNGSSITRSSQPMVGFKNARSIQDEKLIEAIFHSHSLHTGPRPTNLNTPNNISVNKSDQQVIYGATSTNLIIDARPTTNAMANTVKGAGTENMENYKGCRKAYLGIDNIHVMRDSLNKLTNALHESFITGFTQTDNYKKTNWLKHITAILDGTSQIVKTIHISNSHVLIHCSDGWDRTSQLSSLSQICLDPFYRTFKGFSILIEKDWLSFGHKFSDRSGIVLNGREIVKFSENRSNDLADEDFLQDSNNSNTNNWVTNFQKQLNFGNSTNSLTQSHAFKETSPVFHQFLDCVYQLLNQFPKRFEFNSNYLQRLHESLYSGEFGTFLFDSEFERIKLNVKEKTKSIWEIFQDDKDLKFYLNDQYDSNLDDPCKGDMGVLLVDPKSVIFWSELFGIDHQLMNPPPPPLPTTTTIVERSSTSTPPLSTSSRSRLSRVGEGSIGSNQSVVVNDIVKQETNQTQRLPSYLTAPLRSSRELSNTNNVVNISGEQIQSAIQTAKTVGWSTWDRLKRGYEEATKVSSSISGGREGWEEEVQVEEESVNVENALGVGFEPNPWSIEDDRGRLKKVDKPISKNMMESHPDPWVSSSSEPVLVENQTNLKGIDPLGVGLS</sequence>
<dbReference type="GO" id="GO:0016020">
    <property type="term" value="C:membrane"/>
    <property type="evidence" value="ECO:0007669"/>
    <property type="project" value="TreeGrafter"/>
</dbReference>
<dbReference type="InterPro" id="IPR029021">
    <property type="entry name" value="Prot-tyrosine_phosphatase-like"/>
</dbReference>
<dbReference type="PANTHER" id="PTHR10807">
    <property type="entry name" value="MYOTUBULARIN-RELATED"/>
    <property type="match status" value="1"/>
</dbReference>
<protein>
    <recommendedName>
        <fullName evidence="5">Myotubularin phosphatase domain-containing protein</fullName>
    </recommendedName>
</protein>
<dbReference type="Proteomes" id="UP000886653">
    <property type="component" value="Unassembled WGS sequence"/>
</dbReference>
<dbReference type="PROSITE" id="PS51339">
    <property type="entry name" value="PPASE_MYOTUBULARIN"/>
    <property type="match status" value="1"/>
</dbReference>
<comment type="similarity">
    <text evidence="1">Belongs to the protein-tyrosine phosphatase family. Non-receptor class myotubularin subfamily.</text>
</comment>
<dbReference type="PROSITE" id="PS00383">
    <property type="entry name" value="TYR_PHOSPHATASE_1"/>
    <property type="match status" value="1"/>
</dbReference>
<dbReference type="PANTHER" id="PTHR10807:SF128">
    <property type="entry name" value="PHOSPHATIDYLINOSITOL-3,5-BISPHOSPHATE 3-PHOSPHATASE"/>
    <property type="match status" value="1"/>
</dbReference>
<comment type="caution">
    <text evidence="6">The sequence shown here is derived from an EMBL/GenBank/DDBJ whole genome shotgun (WGS) entry which is preliminary data.</text>
</comment>
<evidence type="ECO:0000256" key="4">
    <source>
        <dbReference type="SAM" id="MobiDB-lite"/>
    </source>
</evidence>
<dbReference type="GO" id="GO:0005737">
    <property type="term" value="C:cytoplasm"/>
    <property type="evidence" value="ECO:0007669"/>
    <property type="project" value="TreeGrafter"/>
</dbReference>
<evidence type="ECO:0000313" key="7">
    <source>
        <dbReference type="Proteomes" id="UP000886653"/>
    </source>
</evidence>
<dbReference type="Gene3D" id="2.30.29.30">
    <property type="entry name" value="Pleckstrin-homology domain (PH domain)/Phosphotyrosine-binding domain (PTB)"/>
    <property type="match status" value="1"/>
</dbReference>
<gene>
    <name evidence="6" type="ORF">CROQUDRAFT_134376</name>
</gene>
<keyword evidence="7" id="KW-1185">Reference proteome</keyword>
<feature type="region of interest" description="Disordered" evidence="4">
    <location>
        <begin position="632"/>
        <end position="655"/>
    </location>
</feature>
<evidence type="ECO:0000259" key="5">
    <source>
        <dbReference type="PROSITE" id="PS51339"/>
    </source>
</evidence>
<feature type="binding site" evidence="3">
    <location>
        <begin position="391"/>
        <end position="397"/>
    </location>
    <ligand>
        <name>substrate</name>
    </ligand>
</feature>
<evidence type="ECO:0000256" key="1">
    <source>
        <dbReference type="ARBA" id="ARBA00007471"/>
    </source>
</evidence>
<name>A0A9P6NIY8_9BASI</name>
<dbReference type="InterPro" id="IPR011993">
    <property type="entry name" value="PH-like_dom_sf"/>
</dbReference>
<evidence type="ECO:0000256" key="3">
    <source>
        <dbReference type="PIRSR" id="PIRSR630564-2"/>
    </source>
</evidence>
<dbReference type="GO" id="GO:0046856">
    <property type="term" value="P:phosphatidylinositol dephosphorylation"/>
    <property type="evidence" value="ECO:0007669"/>
    <property type="project" value="TreeGrafter"/>
</dbReference>
<feature type="compositionally biased region" description="Low complexity" evidence="4">
    <location>
        <begin position="632"/>
        <end position="649"/>
    </location>
</feature>
<dbReference type="Pfam" id="PF06602">
    <property type="entry name" value="Myotub-related"/>
    <property type="match status" value="1"/>
</dbReference>
<feature type="binding site" evidence="3">
    <location>
        <begin position="328"/>
        <end position="329"/>
    </location>
    <ligand>
        <name>substrate</name>
    </ligand>
</feature>
<dbReference type="OrthoDB" id="271628at2759"/>
<dbReference type="InterPro" id="IPR010569">
    <property type="entry name" value="Myotubularin-like_Pase_dom"/>
</dbReference>
<evidence type="ECO:0000256" key="2">
    <source>
        <dbReference type="PIRSR" id="PIRSR630564-1"/>
    </source>
</evidence>
<dbReference type="EMBL" id="MU167295">
    <property type="protein sequence ID" value="KAG0144470.1"/>
    <property type="molecule type" value="Genomic_DNA"/>
</dbReference>